<dbReference type="AlphaFoldDB" id="A0A2G5D2A4"/>
<protein>
    <submittedName>
        <fullName evidence="1">Uncharacterized protein</fullName>
    </submittedName>
</protein>
<gene>
    <name evidence="1" type="ORF">AQUCO_03000298v1</name>
</gene>
<keyword evidence="2" id="KW-1185">Reference proteome</keyword>
<sequence length="73" mass="8634">MKAVGNKHVNAQMSLLPTEISSINFRVVFTGRLKFMHTDPSMKSSKQRDMHDDRKTHKHHLIKIQYYRLVELL</sequence>
<dbReference type="EMBL" id="KZ305047">
    <property type="protein sequence ID" value="PIA37641.1"/>
    <property type="molecule type" value="Genomic_DNA"/>
</dbReference>
<dbReference type="Proteomes" id="UP000230069">
    <property type="component" value="Unassembled WGS sequence"/>
</dbReference>
<evidence type="ECO:0000313" key="1">
    <source>
        <dbReference type="EMBL" id="PIA37641.1"/>
    </source>
</evidence>
<proteinExistence type="predicted"/>
<organism evidence="1 2">
    <name type="scientific">Aquilegia coerulea</name>
    <name type="common">Rocky mountain columbine</name>
    <dbReference type="NCBI Taxonomy" id="218851"/>
    <lineage>
        <taxon>Eukaryota</taxon>
        <taxon>Viridiplantae</taxon>
        <taxon>Streptophyta</taxon>
        <taxon>Embryophyta</taxon>
        <taxon>Tracheophyta</taxon>
        <taxon>Spermatophyta</taxon>
        <taxon>Magnoliopsida</taxon>
        <taxon>Ranunculales</taxon>
        <taxon>Ranunculaceae</taxon>
        <taxon>Thalictroideae</taxon>
        <taxon>Aquilegia</taxon>
    </lineage>
</organism>
<accession>A0A2G5D2A4</accession>
<name>A0A2G5D2A4_AQUCA</name>
<dbReference type="InParanoid" id="A0A2G5D2A4"/>
<reference evidence="1 2" key="1">
    <citation type="submission" date="2017-09" db="EMBL/GenBank/DDBJ databases">
        <title>WGS assembly of Aquilegia coerulea Goldsmith.</title>
        <authorList>
            <person name="Hodges S."/>
            <person name="Kramer E."/>
            <person name="Nordborg M."/>
            <person name="Tomkins J."/>
            <person name="Borevitz J."/>
            <person name="Derieg N."/>
            <person name="Yan J."/>
            <person name="Mihaltcheva S."/>
            <person name="Hayes R.D."/>
            <person name="Rokhsar D."/>
        </authorList>
    </citation>
    <scope>NUCLEOTIDE SEQUENCE [LARGE SCALE GENOMIC DNA]</scope>
    <source>
        <strain evidence="2">cv. Goldsmith</strain>
    </source>
</reference>
<evidence type="ECO:0000313" key="2">
    <source>
        <dbReference type="Proteomes" id="UP000230069"/>
    </source>
</evidence>